<name>A0A811Q0L5_9POAL</name>
<feature type="signal peptide" evidence="1">
    <location>
        <begin position="1"/>
        <end position="17"/>
    </location>
</feature>
<evidence type="ECO:0000313" key="3">
    <source>
        <dbReference type="Proteomes" id="UP000604825"/>
    </source>
</evidence>
<feature type="chain" id="PRO_5032668104" evidence="1">
    <location>
        <begin position="18"/>
        <end position="133"/>
    </location>
</feature>
<dbReference type="EMBL" id="CAJGYO010000009">
    <property type="protein sequence ID" value="CAD6252432.1"/>
    <property type="molecule type" value="Genomic_DNA"/>
</dbReference>
<keyword evidence="1" id="KW-0732">Signal</keyword>
<evidence type="ECO:0000256" key="1">
    <source>
        <dbReference type="SAM" id="SignalP"/>
    </source>
</evidence>
<evidence type="ECO:0000313" key="2">
    <source>
        <dbReference type="EMBL" id="CAD6252432.1"/>
    </source>
</evidence>
<reference evidence="2" key="1">
    <citation type="submission" date="2020-10" db="EMBL/GenBank/DDBJ databases">
        <authorList>
            <person name="Han B."/>
            <person name="Lu T."/>
            <person name="Zhao Q."/>
            <person name="Huang X."/>
            <person name="Zhao Y."/>
        </authorList>
    </citation>
    <scope>NUCLEOTIDE SEQUENCE</scope>
</reference>
<accession>A0A811Q0L5</accession>
<dbReference type="Proteomes" id="UP000604825">
    <property type="component" value="Unassembled WGS sequence"/>
</dbReference>
<organism evidence="2 3">
    <name type="scientific">Miscanthus lutarioriparius</name>
    <dbReference type="NCBI Taxonomy" id="422564"/>
    <lineage>
        <taxon>Eukaryota</taxon>
        <taxon>Viridiplantae</taxon>
        <taxon>Streptophyta</taxon>
        <taxon>Embryophyta</taxon>
        <taxon>Tracheophyta</taxon>
        <taxon>Spermatophyta</taxon>
        <taxon>Magnoliopsida</taxon>
        <taxon>Liliopsida</taxon>
        <taxon>Poales</taxon>
        <taxon>Poaceae</taxon>
        <taxon>PACMAD clade</taxon>
        <taxon>Panicoideae</taxon>
        <taxon>Andropogonodae</taxon>
        <taxon>Andropogoneae</taxon>
        <taxon>Saccharinae</taxon>
        <taxon>Miscanthus</taxon>
    </lineage>
</organism>
<gene>
    <name evidence="2" type="ORF">NCGR_LOCUS36084</name>
</gene>
<proteinExistence type="predicted"/>
<dbReference type="AlphaFoldDB" id="A0A811Q0L5"/>
<comment type="caution">
    <text evidence="2">The sequence shown here is derived from an EMBL/GenBank/DDBJ whole genome shotgun (WGS) entry which is preliminary data.</text>
</comment>
<sequence length="133" mass="15520">MWVALLVVSSLLSSTSAEWGREDCTVVDYDCDAKPYLCQESCRAKAASMGSWNFDHYYKDNLILQPKACCCIGCNTVSIDWLTWSFPQDYVAIRLSMDKSVVWRSLMSWVYDKRMTFQIRGQWGGRERRIYQQ</sequence>
<keyword evidence="3" id="KW-1185">Reference proteome</keyword>
<protein>
    <submittedName>
        <fullName evidence="2">Uncharacterized protein</fullName>
    </submittedName>
</protein>